<dbReference type="EMBL" id="JBANQN010000009">
    <property type="protein sequence ID" value="KAK6780875.1"/>
    <property type="molecule type" value="Genomic_DNA"/>
</dbReference>
<dbReference type="InterPro" id="IPR000477">
    <property type="entry name" value="RT_dom"/>
</dbReference>
<evidence type="ECO:0000259" key="1">
    <source>
        <dbReference type="PROSITE" id="PS50878"/>
    </source>
</evidence>
<reference evidence="2 3" key="1">
    <citation type="submission" date="2024-02" db="EMBL/GenBank/DDBJ databases">
        <title>de novo genome assembly of Solanum bulbocastanum strain 11H21.</title>
        <authorList>
            <person name="Hosaka A.J."/>
        </authorList>
    </citation>
    <scope>NUCLEOTIDE SEQUENCE [LARGE SCALE GENOMIC DNA]</scope>
    <source>
        <tissue evidence="2">Young leaves</tissue>
    </source>
</reference>
<dbReference type="Pfam" id="PF00078">
    <property type="entry name" value="RVT_1"/>
    <property type="match status" value="1"/>
</dbReference>
<sequence length="238" mass="27253">MISENQSGFIKERLIIENILLTQEIVQSIKSKNKGGNVVIKLDMAKAYDRMSWQFLSAVLKRIGFSQEVIDLFMGTIDNVWYSIIINGNRNGFFTSSQRLKQVDPLSPSLFIIGAEVLTRLLNNLMHSDHFLPFSMSNRGPIISHLSYADDIVIFTSGNSKSVKMIMKQIHMYERSSGQRMNKKKCFFLTGPSRINKIRDSTGFLIESFLLNTLVVPFTLVKNEMSTLRRCFPRLLED</sequence>
<comment type="caution">
    <text evidence="2">The sequence shown here is derived from an EMBL/GenBank/DDBJ whole genome shotgun (WGS) entry which is preliminary data.</text>
</comment>
<feature type="domain" description="Reverse transcriptase" evidence="1">
    <location>
        <begin position="1"/>
        <end position="206"/>
    </location>
</feature>
<name>A0AAN8T371_SOLBU</name>
<protein>
    <recommendedName>
        <fullName evidence="1">Reverse transcriptase domain-containing protein</fullName>
    </recommendedName>
</protein>
<dbReference type="InterPro" id="IPR052343">
    <property type="entry name" value="Retrotransposon-Effector_Assoc"/>
</dbReference>
<dbReference type="AlphaFoldDB" id="A0AAN8T371"/>
<dbReference type="PANTHER" id="PTHR46890:SF28">
    <property type="entry name" value="REVERSE TRANSCRIPTASE DOMAIN-CONTAINING PROTEIN"/>
    <property type="match status" value="1"/>
</dbReference>
<dbReference type="Proteomes" id="UP001371456">
    <property type="component" value="Unassembled WGS sequence"/>
</dbReference>
<dbReference type="PROSITE" id="PS50878">
    <property type="entry name" value="RT_POL"/>
    <property type="match status" value="1"/>
</dbReference>
<accession>A0AAN8T371</accession>
<keyword evidence="3" id="KW-1185">Reference proteome</keyword>
<evidence type="ECO:0000313" key="3">
    <source>
        <dbReference type="Proteomes" id="UP001371456"/>
    </source>
</evidence>
<evidence type="ECO:0000313" key="2">
    <source>
        <dbReference type="EMBL" id="KAK6780875.1"/>
    </source>
</evidence>
<gene>
    <name evidence="2" type="ORF">RDI58_023059</name>
</gene>
<proteinExistence type="predicted"/>
<organism evidence="2 3">
    <name type="scientific">Solanum bulbocastanum</name>
    <name type="common">Wild potato</name>
    <dbReference type="NCBI Taxonomy" id="147425"/>
    <lineage>
        <taxon>Eukaryota</taxon>
        <taxon>Viridiplantae</taxon>
        <taxon>Streptophyta</taxon>
        <taxon>Embryophyta</taxon>
        <taxon>Tracheophyta</taxon>
        <taxon>Spermatophyta</taxon>
        <taxon>Magnoliopsida</taxon>
        <taxon>eudicotyledons</taxon>
        <taxon>Gunneridae</taxon>
        <taxon>Pentapetalae</taxon>
        <taxon>asterids</taxon>
        <taxon>lamiids</taxon>
        <taxon>Solanales</taxon>
        <taxon>Solanaceae</taxon>
        <taxon>Solanoideae</taxon>
        <taxon>Solaneae</taxon>
        <taxon>Solanum</taxon>
    </lineage>
</organism>
<dbReference type="PANTHER" id="PTHR46890">
    <property type="entry name" value="NON-LTR RETROLELEMENT REVERSE TRANSCRIPTASE-LIKE PROTEIN-RELATED"/>
    <property type="match status" value="1"/>
</dbReference>